<dbReference type="GO" id="GO:0016740">
    <property type="term" value="F:transferase activity"/>
    <property type="evidence" value="ECO:0007669"/>
    <property type="project" value="UniProtKB-KW"/>
</dbReference>
<dbReference type="SUPFAM" id="SSF56235">
    <property type="entry name" value="N-terminal nucleophile aminohydrolases (Ntn hydrolases)"/>
    <property type="match status" value="1"/>
</dbReference>
<dbReference type="AlphaFoldDB" id="A0A7M2SDW9"/>
<dbReference type="Pfam" id="PF01019">
    <property type="entry name" value="G_glu_transpept"/>
    <property type="match status" value="1"/>
</dbReference>
<dbReference type="Gene3D" id="1.10.246.130">
    <property type="match status" value="1"/>
</dbReference>
<reference evidence="2 3" key="1">
    <citation type="submission" date="2020-10" db="EMBL/GenBank/DDBJ databases">
        <title>Streptomyces ferrugineus complate genome analysis.</title>
        <authorList>
            <person name="Anwar N."/>
        </authorList>
    </citation>
    <scope>NUCLEOTIDE SEQUENCE [LARGE SCALE GENOMIC DNA]</scope>
    <source>
        <strain evidence="2 3">CCTCC AA2014009</strain>
    </source>
</reference>
<keyword evidence="2" id="KW-0808">Transferase</keyword>
<proteinExistence type="predicted"/>
<dbReference type="Gene3D" id="3.60.20.40">
    <property type="match status" value="1"/>
</dbReference>
<dbReference type="InterPro" id="IPR029055">
    <property type="entry name" value="Ntn_hydrolases_N"/>
</dbReference>
<accession>A0A7M2SDW9</accession>
<protein>
    <submittedName>
        <fullName evidence="2">Gamma-glutamyltransferase</fullName>
    </submittedName>
</protein>
<feature type="region of interest" description="Disordered" evidence="1">
    <location>
        <begin position="388"/>
        <end position="410"/>
    </location>
</feature>
<dbReference type="InterPro" id="IPR043138">
    <property type="entry name" value="GGT_lsub"/>
</dbReference>
<dbReference type="InterPro" id="IPR043137">
    <property type="entry name" value="GGT_ssub_C"/>
</dbReference>
<dbReference type="EMBL" id="CP063373">
    <property type="protein sequence ID" value="QOV34502.1"/>
    <property type="molecule type" value="Genomic_DNA"/>
</dbReference>
<evidence type="ECO:0000313" key="2">
    <source>
        <dbReference type="EMBL" id="QOV34502.1"/>
    </source>
</evidence>
<keyword evidence="3" id="KW-1185">Reference proteome</keyword>
<dbReference type="PANTHER" id="PTHR43881:SF1">
    <property type="entry name" value="GAMMA-GLUTAMYLTRANSPEPTIDASE (AFU_ORTHOLOGUE AFUA_4G13580)"/>
    <property type="match status" value="1"/>
</dbReference>
<name>A0A7M2SDW9_9ACTN</name>
<organism evidence="2 3">
    <name type="scientific">Streptomyces ferrugineus</name>
    <dbReference type="NCBI Taxonomy" id="1413221"/>
    <lineage>
        <taxon>Bacteria</taxon>
        <taxon>Bacillati</taxon>
        <taxon>Actinomycetota</taxon>
        <taxon>Actinomycetes</taxon>
        <taxon>Kitasatosporales</taxon>
        <taxon>Streptomycetaceae</taxon>
        <taxon>Streptomyces</taxon>
    </lineage>
</organism>
<dbReference type="Proteomes" id="UP000594205">
    <property type="component" value="Chromosome"/>
</dbReference>
<dbReference type="PANTHER" id="PTHR43881">
    <property type="entry name" value="GAMMA-GLUTAMYLTRANSPEPTIDASE (AFU_ORTHOLOGUE AFUA_4G13580)"/>
    <property type="match status" value="1"/>
</dbReference>
<sequence length="608" mass="64572">MFTTRPTLQGTFGMVSSTHWLASQSAMAVLERGGNAYDAAVAGAFVLHVVEPHLNGPAGEVPILIAPAGGEVRVLCGQGVAPAGATVAHYRGLGLELVPGTGPLAAAVPGAFDAWMLLLRDHGTRTLAEVLEYAIGYAEHGHAPVERVGETVETVRELFETEWTSSAEVYLPDGKPPRPGEPFRNPALAATWKRLLAEVAGAGDRVAQIETAREVWRSGFIAEALVRQARRPTMDTSGERHSGTLTAADLAGWSATYEAPATYDWNGWTLCKAGPWSQGPVLLQQLALLPPELPRYGSAEYVHLLIEGCKLAMADREAWYGDAAEVPLAELLSDEYNAARRQLVGDKASHELRPGSPGGRTPRLCAHAGLVASGEPGFDVLGVGEPTVAKRPTSPVPGEPDVSADGGTRGDTCHLDIVDRWGNMVAATPSGGWLQSNPVVPELGFPLGTRLQMSWLEEGLPNSLTPGRRPRTTLTPSIALRDGVPVMAFGTPGGDQQDQWQTHFFLAVALRGPVRGGLDLQGAIDAPNWHNDSFPGSFFPRGMRPGSVTVESRTDAGVVEELRRRGHDVTVGDAWSEGRLCAVARDPETGILSAAANPRGMQGYAVGR</sequence>
<dbReference type="KEGG" id="sfeu:IM697_30870"/>
<dbReference type="InterPro" id="IPR052896">
    <property type="entry name" value="GGT-like_enzyme"/>
</dbReference>
<dbReference type="RefSeq" id="WP_194039375.1">
    <property type="nucleotide sequence ID" value="NZ_CP063373.1"/>
</dbReference>
<evidence type="ECO:0000313" key="3">
    <source>
        <dbReference type="Proteomes" id="UP000594205"/>
    </source>
</evidence>
<evidence type="ECO:0000256" key="1">
    <source>
        <dbReference type="SAM" id="MobiDB-lite"/>
    </source>
</evidence>
<dbReference type="PRINTS" id="PR01210">
    <property type="entry name" value="GGTRANSPTASE"/>
</dbReference>
<gene>
    <name evidence="2" type="ORF">IM697_30870</name>
</gene>